<evidence type="ECO:0000313" key="6">
    <source>
        <dbReference type="EMBL" id="SDQ99446.1"/>
    </source>
</evidence>
<keyword evidence="8" id="KW-1185">Reference proteome</keyword>
<dbReference type="InterPro" id="IPR028082">
    <property type="entry name" value="Peripla_BP_I"/>
</dbReference>
<feature type="domain" description="Periplasmic binding protein" evidence="4">
    <location>
        <begin position="62"/>
        <end position="311"/>
    </location>
</feature>
<evidence type="ECO:0000256" key="2">
    <source>
        <dbReference type="ARBA" id="ARBA00007639"/>
    </source>
</evidence>
<organism evidence="6 7">
    <name type="scientific">Halopelagius longus</name>
    <dbReference type="NCBI Taxonomy" id="1236180"/>
    <lineage>
        <taxon>Archaea</taxon>
        <taxon>Methanobacteriati</taxon>
        <taxon>Methanobacteriota</taxon>
        <taxon>Stenosarchaea group</taxon>
        <taxon>Halobacteria</taxon>
        <taxon>Halobacteriales</taxon>
        <taxon>Haloferacaceae</taxon>
    </lineage>
</organism>
<dbReference type="EMBL" id="FNKQ01000004">
    <property type="protein sequence ID" value="SDQ99446.1"/>
    <property type="molecule type" value="Genomic_DNA"/>
</dbReference>
<evidence type="ECO:0000259" key="4">
    <source>
        <dbReference type="Pfam" id="PF13407"/>
    </source>
</evidence>
<dbReference type="RefSeq" id="WP_092538684.1">
    <property type="nucleotide sequence ID" value="NZ_FNKQ01000004.1"/>
</dbReference>
<keyword evidence="3" id="KW-0732">Signal</keyword>
<dbReference type="CDD" id="cd01536">
    <property type="entry name" value="PBP1_ABC_sugar_binding-like"/>
    <property type="match status" value="1"/>
</dbReference>
<protein>
    <submittedName>
        <fullName evidence="6">Ribose transport system substrate-binding protein</fullName>
    </submittedName>
    <submittedName>
        <fullName evidence="5">Sugar ABC transporter substrate-binding protein</fullName>
    </submittedName>
</protein>
<dbReference type="SUPFAM" id="SSF53822">
    <property type="entry name" value="Periplasmic binding protein-like I"/>
    <property type="match status" value="1"/>
</dbReference>
<comment type="similarity">
    <text evidence="2">Belongs to the bacterial solute-binding protein 2 family.</text>
</comment>
<dbReference type="InterPro" id="IPR025997">
    <property type="entry name" value="SBP_2_dom"/>
</dbReference>
<reference evidence="5 8" key="3">
    <citation type="submission" date="2018-07" db="EMBL/GenBank/DDBJ databases">
        <title>Genome sequence of extremly halophilic archaeon Halopelagius longus strain BC12-B1.</title>
        <authorList>
            <person name="Zhang X."/>
        </authorList>
    </citation>
    <scope>NUCLEOTIDE SEQUENCE [LARGE SCALE GENOMIC DNA]</scope>
    <source>
        <strain evidence="5 8">BC12-B1</strain>
    </source>
</reference>
<dbReference type="Gene3D" id="3.40.50.2300">
    <property type="match status" value="2"/>
</dbReference>
<dbReference type="PANTHER" id="PTHR46847">
    <property type="entry name" value="D-ALLOSE-BINDING PERIPLASMIC PROTEIN-RELATED"/>
    <property type="match status" value="1"/>
</dbReference>
<evidence type="ECO:0000313" key="8">
    <source>
        <dbReference type="Proteomes" id="UP000255421"/>
    </source>
</evidence>
<dbReference type="AlphaFoldDB" id="A0A1H1FG38"/>
<dbReference type="Proteomes" id="UP000255421">
    <property type="component" value="Unassembled WGS sequence"/>
</dbReference>
<evidence type="ECO:0000313" key="7">
    <source>
        <dbReference type="Proteomes" id="UP000199289"/>
    </source>
</evidence>
<dbReference type="OrthoDB" id="254665at2157"/>
<dbReference type="Pfam" id="PF13407">
    <property type="entry name" value="Peripla_BP_4"/>
    <property type="match status" value="1"/>
</dbReference>
<comment type="subcellular location">
    <subcellularLocation>
        <location evidence="1">Cell envelope</location>
    </subcellularLocation>
</comment>
<reference evidence="7" key="2">
    <citation type="submission" date="2016-10" db="EMBL/GenBank/DDBJ databases">
        <authorList>
            <person name="Varghese N."/>
            <person name="Submissions S."/>
        </authorList>
    </citation>
    <scope>NUCLEOTIDE SEQUENCE [LARGE SCALE GENOMIC DNA]</scope>
    <source>
        <strain evidence="7">CGMCC 1.12397</strain>
    </source>
</reference>
<name>A0A1H1FG38_9EURY</name>
<dbReference type="PANTHER" id="PTHR46847:SF1">
    <property type="entry name" value="D-ALLOSE-BINDING PERIPLASMIC PROTEIN-RELATED"/>
    <property type="match status" value="1"/>
</dbReference>
<accession>A0A1H1FG38</accession>
<sequence length="442" mass="47914">MVDHDNSLSVLGRRAYLKGASVAALGGLAGCTGGGDGGSGGGDGTEGGEGSSYDKVFATAETLENDYWSAFAEGYGTAADAWGLEHDIQANDADTSNMLSQFDSAVRGGADSVVGTASDDSGVPSLADAAGGEGVPFVEMWAMGKWYTPLDAGEHFVQYNIPEPVRTGGLTARILFEAMGGEGNFVHVTGMQGTVGANGRNMGVEEAMKDYPDVERLGDPLPGDWNRQKSRESMQSFVSRFGDEIDGVYAQNDTEAQGVLTVCQEHDLNVPIVGYDGTQETAKEIQNQPEDGSRIVATFTAHPAWQAGWAIAKTYDWHNGWRPDTPERMMFTGGSLVVNDPSKWKDTLDHDRFVKPQTYLDSVFGSGDPPYDWKKMSVVESGEDAFDPQNKLVPIRKSDFFQLLWTEENKPNGYSLPDEYDDSDAFDEVEQTYADRWSDPYA</sequence>
<dbReference type="Proteomes" id="UP000199289">
    <property type="component" value="Unassembled WGS sequence"/>
</dbReference>
<evidence type="ECO:0000256" key="1">
    <source>
        <dbReference type="ARBA" id="ARBA00004196"/>
    </source>
</evidence>
<evidence type="ECO:0000313" key="5">
    <source>
        <dbReference type="EMBL" id="RDI70136.1"/>
    </source>
</evidence>
<gene>
    <name evidence="5" type="ORF">DWB78_16060</name>
    <name evidence="6" type="ORF">SAMN05216278_3173</name>
</gene>
<proteinExistence type="inferred from homology"/>
<evidence type="ECO:0000256" key="3">
    <source>
        <dbReference type="ARBA" id="ARBA00022729"/>
    </source>
</evidence>
<reference evidence="6" key="1">
    <citation type="submission" date="2016-10" db="EMBL/GenBank/DDBJ databases">
        <authorList>
            <person name="de Groot N.N."/>
        </authorList>
    </citation>
    <scope>NUCLEOTIDE SEQUENCE [LARGE SCALE GENOMIC DNA]</scope>
    <source>
        <strain evidence="6">CGMCC 1.12397</strain>
    </source>
</reference>
<dbReference type="EMBL" id="QQST01000002">
    <property type="protein sequence ID" value="RDI70136.1"/>
    <property type="molecule type" value="Genomic_DNA"/>
</dbReference>
<dbReference type="GO" id="GO:0030246">
    <property type="term" value="F:carbohydrate binding"/>
    <property type="evidence" value="ECO:0007669"/>
    <property type="project" value="UniProtKB-ARBA"/>
</dbReference>